<comment type="caution">
    <text evidence="2">The sequence shown here is derived from an EMBL/GenBank/DDBJ whole genome shotgun (WGS) entry which is preliminary data.</text>
</comment>
<feature type="domain" description="DDE-1" evidence="1">
    <location>
        <begin position="49"/>
        <end position="103"/>
    </location>
</feature>
<evidence type="ECO:0000313" key="2">
    <source>
        <dbReference type="EMBL" id="KAJ0389071.1"/>
    </source>
</evidence>
<reference evidence="2" key="1">
    <citation type="submission" date="2021-12" db="EMBL/GenBank/DDBJ databases">
        <title>Prjna785345.</title>
        <authorList>
            <person name="Rujirawat T."/>
            <person name="Krajaejun T."/>
        </authorList>
    </citation>
    <scope>NUCLEOTIDE SEQUENCE</scope>
    <source>
        <strain evidence="2">Pi057C3</strain>
    </source>
</reference>
<organism evidence="2 3">
    <name type="scientific">Pythium insidiosum</name>
    <name type="common">Pythiosis disease agent</name>
    <dbReference type="NCBI Taxonomy" id="114742"/>
    <lineage>
        <taxon>Eukaryota</taxon>
        <taxon>Sar</taxon>
        <taxon>Stramenopiles</taxon>
        <taxon>Oomycota</taxon>
        <taxon>Peronosporomycetes</taxon>
        <taxon>Pythiales</taxon>
        <taxon>Pythiaceae</taxon>
        <taxon>Pythium</taxon>
    </lineage>
</organism>
<dbReference type="EMBL" id="JAKCXM010005030">
    <property type="protein sequence ID" value="KAJ0389071.1"/>
    <property type="molecule type" value="Genomic_DNA"/>
</dbReference>
<evidence type="ECO:0000259" key="1">
    <source>
        <dbReference type="Pfam" id="PF03184"/>
    </source>
</evidence>
<proteinExistence type="predicted"/>
<evidence type="ECO:0000313" key="3">
    <source>
        <dbReference type="Proteomes" id="UP001209570"/>
    </source>
</evidence>
<name>A0AAD5LQ47_PYTIN</name>
<gene>
    <name evidence="2" type="ORF">P43SY_010744</name>
</gene>
<sequence>MLLADSEGNKYDPFLVFKTQDSTITEVHKENVEKRHGFGKLLWKEIKDIQDAYGAQIYGNATAWWNSDLTIAWLKHFFGDRTVASSPVLLLLDSFSGHWTDDLTWHGLNH</sequence>
<dbReference type="Pfam" id="PF03184">
    <property type="entry name" value="DDE_1"/>
    <property type="match status" value="1"/>
</dbReference>
<keyword evidence="3" id="KW-1185">Reference proteome</keyword>
<dbReference type="Proteomes" id="UP001209570">
    <property type="component" value="Unassembled WGS sequence"/>
</dbReference>
<dbReference type="AlphaFoldDB" id="A0AAD5LQ47"/>
<protein>
    <recommendedName>
        <fullName evidence="1">DDE-1 domain-containing protein</fullName>
    </recommendedName>
</protein>
<accession>A0AAD5LQ47</accession>
<dbReference type="InterPro" id="IPR004875">
    <property type="entry name" value="DDE_SF_endonuclease_dom"/>
</dbReference>
<dbReference type="GO" id="GO:0003676">
    <property type="term" value="F:nucleic acid binding"/>
    <property type="evidence" value="ECO:0007669"/>
    <property type="project" value="InterPro"/>
</dbReference>